<gene>
    <name evidence="1" type="ORF">CQR80_05450</name>
</gene>
<accession>A0A2G1DQA9</accession>
<protein>
    <submittedName>
        <fullName evidence="1">Uncharacterized protein</fullName>
    </submittedName>
</protein>
<evidence type="ECO:0000313" key="2">
    <source>
        <dbReference type="Proteomes" id="UP000226080"/>
    </source>
</evidence>
<dbReference type="EMBL" id="PCGW01000008">
    <property type="protein sequence ID" value="PHO20688.1"/>
    <property type="molecule type" value="Genomic_DNA"/>
</dbReference>
<reference evidence="1 2" key="1">
    <citation type="submission" date="2017-10" db="EMBL/GenBank/DDBJ databases">
        <title>Draft genome sequences of Aggregatibacter actinomycetemcomitans strains 310a and 310b.</title>
        <authorList>
            <person name="May A.C."/>
            <person name="Ohta H."/>
            <person name="Maeda H."/>
            <person name="Kokeguchi S."/>
            <person name="Cugini C."/>
        </authorList>
    </citation>
    <scope>NUCLEOTIDE SEQUENCE [LARGE SCALE GENOMIC DNA]</scope>
    <source>
        <strain evidence="1 2">310b</strain>
    </source>
</reference>
<evidence type="ECO:0000313" key="1">
    <source>
        <dbReference type="EMBL" id="PHO20688.1"/>
    </source>
</evidence>
<proteinExistence type="predicted"/>
<sequence>MCVRWALSVQHSEMMRCSFWHSRLRNVPSRWIGWMSELTVEQKRLMWNGGWRLMMAVCRAKPMRIHHRLRI</sequence>
<dbReference type="Proteomes" id="UP000226080">
    <property type="component" value="Unassembled WGS sequence"/>
</dbReference>
<comment type="caution">
    <text evidence="1">The sequence shown here is derived from an EMBL/GenBank/DDBJ whole genome shotgun (WGS) entry which is preliminary data.</text>
</comment>
<name>A0A2G1DQA9_AGGAC</name>
<organism evidence="1 2">
    <name type="scientific">Aggregatibacter actinomycetemcomitans</name>
    <name type="common">Actinobacillus actinomycetemcomitans</name>
    <name type="synonym">Haemophilus actinomycetemcomitans</name>
    <dbReference type="NCBI Taxonomy" id="714"/>
    <lineage>
        <taxon>Bacteria</taxon>
        <taxon>Pseudomonadati</taxon>
        <taxon>Pseudomonadota</taxon>
        <taxon>Gammaproteobacteria</taxon>
        <taxon>Pasteurellales</taxon>
        <taxon>Pasteurellaceae</taxon>
        <taxon>Aggregatibacter</taxon>
    </lineage>
</organism>
<keyword evidence="2" id="KW-1185">Reference proteome</keyword>